<evidence type="ECO:0000256" key="5">
    <source>
        <dbReference type="ARBA" id="ARBA00022840"/>
    </source>
</evidence>
<dbReference type="GO" id="GO:0005524">
    <property type="term" value="F:ATP binding"/>
    <property type="evidence" value="ECO:0007669"/>
    <property type="project" value="UniProtKB-KW"/>
</dbReference>
<dbReference type="Gene3D" id="1.10.510.10">
    <property type="entry name" value="Transferase(Phosphotransferase) domain 1"/>
    <property type="match status" value="1"/>
</dbReference>
<organism evidence="8 9">
    <name type="scientific">Mucor circinelloides f. lusitanicus</name>
    <name type="common">Mucor racemosus var. lusitanicus</name>
    <dbReference type="NCBI Taxonomy" id="29924"/>
    <lineage>
        <taxon>Eukaryota</taxon>
        <taxon>Fungi</taxon>
        <taxon>Fungi incertae sedis</taxon>
        <taxon>Mucoromycota</taxon>
        <taxon>Mucoromycotina</taxon>
        <taxon>Mucoromycetes</taxon>
        <taxon>Mucorales</taxon>
        <taxon>Mucorineae</taxon>
        <taxon>Mucoraceae</taxon>
        <taxon>Mucor</taxon>
    </lineage>
</organism>
<evidence type="ECO:0000259" key="7">
    <source>
        <dbReference type="PROSITE" id="PS50011"/>
    </source>
</evidence>
<reference evidence="8 9" key="1">
    <citation type="submission" date="2019-09" db="EMBL/GenBank/DDBJ databases">
        <authorList>
            <consortium name="DOE Joint Genome Institute"/>
            <person name="Mondo S.J."/>
            <person name="Navarro-Mendoza M.I."/>
            <person name="Perez-Arques C."/>
            <person name="Panchal S."/>
            <person name="Nicolas F.E."/>
            <person name="Ganguly P."/>
            <person name="Pangilinan J."/>
            <person name="Grigoriev I."/>
            <person name="Heitman J."/>
            <person name="Sanya K."/>
            <person name="Garre V."/>
        </authorList>
    </citation>
    <scope>NUCLEOTIDE SEQUENCE [LARGE SCALE GENOMIC DNA]</scope>
    <source>
        <strain evidence="8 9">MU402</strain>
    </source>
</reference>
<evidence type="ECO:0000256" key="2">
    <source>
        <dbReference type="ARBA" id="ARBA00022679"/>
    </source>
</evidence>
<keyword evidence="2" id="KW-0808">Transferase</keyword>
<keyword evidence="4 8" id="KW-0418">Kinase</keyword>
<dbReference type="InterPro" id="IPR011009">
    <property type="entry name" value="Kinase-like_dom_sf"/>
</dbReference>
<dbReference type="SMART" id="SM00220">
    <property type="entry name" value="S_TKc"/>
    <property type="match status" value="1"/>
</dbReference>
<keyword evidence="5" id="KW-0067">ATP-binding</keyword>
<dbReference type="PROSITE" id="PS50011">
    <property type="entry name" value="PROTEIN_KINASE_DOM"/>
    <property type="match status" value="1"/>
</dbReference>
<feature type="domain" description="Protein kinase" evidence="7">
    <location>
        <begin position="81"/>
        <end position="349"/>
    </location>
</feature>
<dbReference type="PANTHER" id="PTHR24345">
    <property type="entry name" value="SERINE/THREONINE-PROTEIN KINASE PLK"/>
    <property type="match status" value="1"/>
</dbReference>
<feature type="region of interest" description="Disordered" evidence="6">
    <location>
        <begin position="351"/>
        <end position="377"/>
    </location>
</feature>
<dbReference type="Proteomes" id="UP000469890">
    <property type="component" value="Unassembled WGS sequence"/>
</dbReference>
<feature type="compositionally biased region" description="Low complexity" evidence="6">
    <location>
        <begin position="354"/>
        <end position="368"/>
    </location>
</feature>
<gene>
    <name evidence="8" type="ORF">FB192DRAFT_1402751</name>
</gene>
<dbReference type="AlphaFoldDB" id="A0A8H4B832"/>
<evidence type="ECO:0000313" key="8">
    <source>
        <dbReference type="EMBL" id="KAF1797219.1"/>
    </source>
</evidence>
<dbReference type="EMBL" id="JAAECE010000010">
    <property type="protein sequence ID" value="KAF1797219.1"/>
    <property type="molecule type" value="Genomic_DNA"/>
</dbReference>
<dbReference type="InterPro" id="IPR008271">
    <property type="entry name" value="Ser/Thr_kinase_AS"/>
</dbReference>
<dbReference type="SUPFAM" id="SSF56112">
    <property type="entry name" value="Protein kinase-like (PK-like)"/>
    <property type="match status" value="1"/>
</dbReference>
<feature type="compositionally biased region" description="Low complexity" evidence="6">
    <location>
        <begin position="56"/>
        <end position="65"/>
    </location>
</feature>
<dbReference type="PROSITE" id="PS00108">
    <property type="entry name" value="PROTEIN_KINASE_ST"/>
    <property type="match status" value="1"/>
</dbReference>
<dbReference type="InterPro" id="IPR000719">
    <property type="entry name" value="Prot_kinase_dom"/>
</dbReference>
<sequence>MLLRSGFEYTYSAPSTHSRKRKQVDDGLIERPSKRQDTTPAPEEQPFSSSPPSPVPEVQTSSSSSPPSPASLVNTIVGQEFQLLRVLVQGGSAYIYLGQSVKDNSYVAVKALVKPESDHDMQLLQIEIDIHSSFNHSNIVSLHRVFEDDNYFYLVMELCDQGDLFDYLFAGHESSTPHELIAKQMFSQVLDSVEHMHANSVFHRDLKLENIFLKSHGEHHVVCKVGDFGLSTRERTSTDFGCGSASYLPPEQLKRDRPYDCAASDVWSLGIVLLLLMFGGDYPWQTATDDDSSFVEFKRDSSVLKKRLYPGLSSATCRLLESMLAMDGADRPSVSEIKKQFSVIDHFYADDTESSPSSSSADAALLSTNNEPKAEVS</sequence>
<name>A0A8H4B832_MUCCL</name>
<keyword evidence="1" id="KW-0723">Serine/threonine-protein kinase</keyword>
<evidence type="ECO:0000256" key="1">
    <source>
        <dbReference type="ARBA" id="ARBA00022527"/>
    </source>
</evidence>
<protein>
    <submittedName>
        <fullName evidence="8">Kinase-like domain-containing protein</fullName>
    </submittedName>
</protein>
<evidence type="ECO:0000256" key="6">
    <source>
        <dbReference type="SAM" id="MobiDB-lite"/>
    </source>
</evidence>
<dbReference type="GO" id="GO:0004674">
    <property type="term" value="F:protein serine/threonine kinase activity"/>
    <property type="evidence" value="ECO:0007669"/>
    <property type="project" value="UniProtKB-KW"/>
</dbReference>
<evidence type="ECO:0000256" key="4">
    <source>
        <dbReference type="ARBA" id="ARBA00022777"/>
    </source>
</evidence>
<evidence type="ECO:0000313" key="9">
    <source>
        <dbReference type="Proteomes" id="UP000469890"/>
    </source>
</evidence>
<comment type="caution">
    <text evidence="8">The sequence shown here is derived from an EMBL/GenBank/DDBJ whole genome shotgun (WGS) entry which is preliminary data.</text>
</comment>
<feature type="compositionally biased region" description="Basic and acidic residues" evidence="6">
    <location>
        <begin position="23"/>
        <end position="37"/>
    </location>
</feature>
<dbReference type="GO" id="GO:0005634">
    <property type="term" value="C:nucleus"/>
    <property type="evidence" value="ECO:0007669"/>
    <property type="project" value="TreeGrafter"/>
</dbReference>
<accession>A0A8H4B832</accession>
<feature type="region of interest" description="Disordered" evidence="6">
    <location>
        <begin position="1"/>
        <end position="71"/>
    </location>
</feature>
<dbReference type="PANTHER" id="PTHR24345:SF91">
    <property type="entry name" value="SERINE_THREONINE-PROTEIN KINASE PLK4"/>
    <property type="match status" value="1"/>
</dbReference>
<dbReference type="Pfam" id="PF00069">
    <property type="entry name" value="Pkinase"/>
    <property type="match status" value="1"/>
</dbReference>
<evidence type="ECO:0000256" key="3">
    <source>
        <dbReference type="ARBA" id="ARBA00022741"/>
    </source>
</evidence>
<proteinExistence type="predicted"/>
<keyword evidence="3" id="KW-0547">Nucleotide-binding</keyword>